<organism evidence="12 13">
    <name type="scientific">Plutella xylostella</name>
    <name type="common">Diamondback moth</name>
    <name type="synonym">Plutella maculipennis</name>
    <dbReference type="NCBI Taxonomy" id="51655"/>
    <lineage>
        <taxon>Eukaryota</taxon>
        <taxon>Metazoa</taxon>
        <taxon>Ecdysozoa</taxon>
        <taxon>Arthropoda</taxon>
        <taxon>Hexapoda</taxon>
        <taxon>Insecta</taxon>
        <taxon>Pterygota</taxon>
        <taxon>Neoptera</taxon>
        <taxon>Endopterygota</taxon>
        <taxon>Lepidoptera</taxon>
        <taxon>Glossata</taxon>
        <taxon>Ditrysia</taxon>
        <taxon>Yponomeutoidea</taxon>
        <taxon>Plutellidae</taxon>
        <taxon>Plutella</taxon>
    </lineage>
</organism>
<evidence type="ECO:0000256" key="7">
    <source>
        <dbReference type="ARBA" id="ARBA00023017"/>
    </source>
</evidence>
<evidence type="ECO:0000313" key="12">
    <source>
        <dbReference type="EMBL" id="KAG7297192.1"/>
    </source>
</evidence>
<evidence type="ECO:0000256" key="5">
    <source>
        <dbReference type="ARBA" id="ARBA00022701"/>
    </source>
</evidence>
<dbReference type="PANTHER" id="PTHR12442:SF7">
    <property type="entry name" value="DYNEIN AXONEMAL INTERMEDIATE CHAIN 2"/>
    <property type="match status" value="1"/>
</dbReference>
<evidence type="ECO:0008006" key="14">
    <source>
        <dbReference type="Google" id="ProtNLM"/>
    </source>
</evidence>
<evidence type="ECO:0000256" key="9">
    <source>
        <dbReference type="ARBA" id="ARBA00023175"/>
    </source>
</evidence>
<keyword evidence="7" id="KW-0243">Dynein</keyword>
<comment type="subcellular location">
    <subcellularLocation>
        <location evidence="1">Cytoplasm</location>
        <location evidence="1">Cytoskeleton</location>
        <location evidence="1">Cilium axoneme</location>
    </subcellularLocation>
</comment>
<dbReference type="InterPro" id="IPR036322">
    <property type="entry name" value="WD40_repeat_dom_sf"/>
</dbReference>
<accession>A0ABQ7PW42</accession>
<keyword evidence="5" id="KW-0493">Microtubule</keyword>
<evidence type="ECO:0000256" key="4">
    <source>
        <dbReference type="ARBA" id="ARBA00022574"/>
    </source>
</evidence>
<keyword evidence="10" id="KW-0206">Cytoskeleton</keyword>
<keyword evidence="11" id="KW-0966">Cell projection</keyword>
<evidence type="ECO:0000256" key="10">
    <source>
        <dbReference type="ARBA" id="ARBA00023212"/>
    </source>
</evidence>
<comment type="caution">
    <text evidence="12">The sequence shown here is derived from an EMBL/GenBank/DDBJ whole genome shotgun (WGS) entry which is preliminary data.</text>
</comment>
<evidence type="ECO:0000256" key="11">
    <source>
        <dbReference type="ARBA" id="ARBA00023273"/>
    </source>
</evidence>
<dbReference type="InterPro" id="IPR015943">
    <property type="entry name" value="WD40/YVTN_repeat-like_dom_sf"/>
</dbReference>
<keyword evidence="13" id="KW-1185">Reference proteome</keyword>
<proteinExistence type="inferred from homology"/>
<dbReference type="SMART" id="SM00320">
    <property type="entry name" value="WD40"/>
    <property type="match status" value="4"/>
</dbReference>
<keyword evidence="3" id="KW-0963">Cytoplasm</keyword>
<keyword evidence="8" id="KW-0969">Cilium</keyword>
<keyword evidence="4" id="KW-0853">WD repeat</keyword>
<dbReference type="Proteomes" id="UP000823941">
    <property type="component" value="Chromosome 26"/>
</dbReference>
<sequence length="573" mass="64613">MDFRYGYIKSRRNMGRQPLFCEAGPDMIDTILPDTIIQKQFMLRNPIHQATQNTPSLSSHEVNTERAEYKTTGMNHSEGGWAADVNVDDVDATARIRRRVEKDDAYIHCVNRTAPLMEHYILQNNATKLYETYFTELTQQPPIESLTCRQLNTYRDQSARTVSGISHPGQSTPRPISSIAWQPDGNIFAVTYCSVDFYRQPLAPTESYIWDVNNANFPETVINPPSPLLDLQFTKETNVLIGGMMNGEVAAFDKRTGEVTTSSPPHVSHRDFVSKVLMINPKVGTEFFSGSADGSCKWWDLRDMSEPTDTMILDVVKTSADVPSMATANGVSVLEYEATIPTRFMVGTENGLILGGNRKGKTATEKLPMNIKAHNGPVISLERNKIYAKNFLSVGDFTCKVWSEECRESAILWSPPQRSRFTSGVWSPNRVSMIVLTQSNGALTCWDLLRKQHEPVLTTQVCREPLLRAAFHENAQWVACGSERGDVYLMELSPCLTVSNKNDKQLLANMLDREVRRERIIEARLREIKLKLKAEDESVHSLGIPDPSLDDADIIEATTDFFNIVKKEKEMLY</sequence>
<dbReference type="PANTHER" id="PTHR12442">
    <property type="entry name" value="DYNEIN INTERMEDIATE CHAIN"/>
    <property type="match status" value="1"/>
</dbReference>
<evidence type="ECO:0000256" key="3">
    <source>
        <dbReference type="ARBA" id="ARBA00022490"/>
    </source>
</evidence>
<dbReference type="EMBL" id="JAHIBW010000026">
    <property type="protein sequence ID" value="KAG7297192.1"/>
    <property type="molecule type" value="Genomic_DNA"/>
</dbReference>
<evidence type="ECO:0000256" key="6">
    <source>
        <dbReference type="ARBA" id="ARBA00022737"/>
    </source>
</evidence>
<protein>
    <recommendedName>
        <fullName evidence="14">Dynein intermediate chain 3, ciliary</fullName>
    </recommendedName>
</protein>
<dbReference type="InterPro" id="IPR001680">
    <property type="entry name" value="WD40_rpt"/>
</dbReference>
<keyword evidence="6" id="KW-0677">Repeat</keyword>
<comment type="similarity">
    <text evidence="2">Belongs to the dynein intermediate chain family.</text>
</comment>
<name>A0ABQ7PW42_PLUXY</name>
<dbReference type="Gene3D" id="2.130.10.10">
    <property type="entry name" value="YVTN repeat-like/Quinoprotein amine dehydrogenase"/>
    <property type="match status" value="2"/>
</dbReference>
<evidence type="ECO:0000256" key="8">
    <source>
        <dbReference type="ARBA" id="ARBA00023069"/>
    </source>
</evidence>
<dbReference type="InterPro" id="IPR050687">
    <property type="entry name" value="Dynein_IC"/>
</dbReference>
<gene>
    <name evidence="12" type="ORF">JYU34_019090</name>
</gene>
<evidence type="ECO:0000313" key="13">
    <source>
        <dbReference type="Proteomes" id="UP000823941"/>
    </source>
</evidence>
<evidence type="ECO:0000256" key="2">
    <source>
        <dbReference type="ARBA" id="ARBA00011059"/>
    </source>
</evidence>
<evidence type="ECO:0000256" key="1">
    <source>
        <dbReference type="ARBA" id="ARBA00004430"/>
    </source>
</evidence>
<dbReference type="SUPFAM" id="SSF50978">
    <property type="entry name" value="WD40 repeat-like"/>
    <property type="match status" value="1"/>
</dbReference>
<reference evidence="12 13" key="1">
    <citation type="submission" date="2021-06" db="EMBL/GenBank/DDBJ databases">
        <title>A haploid diamondback moth (Plutella xylostella L.) genome assembly resolves 31 chromosomes and identifies a diamide resistance mutation.</title>
        <authorList>
            <person name="Ward C.M."/>
            <person name="Perry K.D."/>
            <person name="Baker G."/>
            <person name="Powis K."/>
            <person name="Heckel D.G."/>
            <person name="Baxter S.W."/>
        </authorList>
    </citation>
    <scope>NUCLEOTIDE SEQUENCE [LARGE SCALE GENOMIC DNA]</scope>
    <source>
        <strain evidence="12 13">LV</strain>
        <tissue evidence="12">Single pupa</tissue>
    </source>
</reference>
<keyword evidence="9" id="KW-0505">Motor protein</keyword>